<evidence type="ECO:0000256" key="5">
    <source>
        <dbReference type="ARBA" id="ARBA00022989"/>
    </source>
</evidence>
<feature type="transmembrane region" description="Helical" evidence="7">
    <location>
        <begin position="12"/>
        <end position="35"/>
    </location>
</feature>
<comment type="similarity">
    <text evidence="7">Belongs to the binding-protein-dependent transport system permease family.</text>
</comment>
<dbReference type="SUPFAM" id="SSF161098">
    <property type="entry name" value="MetI-like"/>
    <property type="match status" value="1"/>
</dbReference>
<sequence length="295" mass="32604">MNKYSKGFTLFAHIILIIASISCVYPFLLLIMASFTEETTLIKNGYSIFPEKFSMEAYEYIFAQAGTIFRAYGITLLVTAVGTVIGLFITSMLAYTLAQNNIPGGKILSFIVVFSMLFNGGLVSTYLWYTGSLHLKNTIWALLVPGLITNGFLIMIATNYFRTSVPKDVVEAARVDGAGEFRIFFTIVVPFSKPILAAIGIMQGIGYWNDWRNGLYYLTDPKYFNIQNILNRMIQEISFLSSSDAGGYASEYAGSIPTASVRMAIAVIAVIPILVIYPFFQKQFARGLTVGSVKG</sequence>
<name>A0A3E3IQK2_9FIRM</name>
<dbReference type="PROSITE" id="PS50928">
    <property type="entry name" value="ABC_TM1"/>
    <property type="match status" value="1"/>
</dbReference>
<dbReference type="Gene3D" id="1.10.3720.10">
    <property type="entry name" value="MetI-like"/>
    <property type="match status" value="1"/>
</dbReference>
<dbReference type="GO" id="GO:0055085">
    <property type="term" value="P:transmembrane transport"/>
    <property type="evidence" value="ECO:0007669"/>
    <property type="project" value="InterPro"/>
</dbReference>
<dbReference type="EMBL" id="QVLU01000017">
    <property type="protein sequence ID" value="RGE69336.1"/>
    <property type="molecule type" value="Genomic_DNA"/>
</dbReference>
<feature type="transmembrane region" description="Helical" evidence="7">
    <location>
        <begin position="139"/>
        <end position="162"/>
    </location>
</feature>
<feature type="transmembrane region" description="Helical" evidence="7">
    <location>
        <begin position="107"/>
        <end position="127"/>
    </location>
</feature>
<dbReference type="InterPro" id="IPR035906">
    <property type="entry name" value="MetI-like_sf"/>
</dbReference>
<feature type="domain" description="ABC transmembrane type-1" evidence="8">
    <location>
        <begin position="72"/>
        <end position="280"/>
    </location>
</feature>
<reference evidence="9 10" key="1">
    <citation type="submission" date="2018-08" db="EMBL/GenBank/DDBJ databases">
        <title>A genome reference for cultivated species of the human gut microbiota.</title>
        <authorList>
            <person name="Zou Y."/>
            <person name="Xue W."/>
            <person name="Luo G."/>
        </authorList>
    </citation>
    <scope>NUCLEOTIDE SEQUENCE [LARGE SCALE GENOMIC DNA]</scope>
    <source>
        <strain evidence="9 10">AF26-4BH</strain>
    </source>
</reference>
<evidence type="ECO:0000256" key="6">
    <source>
        <dbReference type="ARBA" id="ARBA00023136"/>
    </source>
</evidence>
<keyword evidence="5 7" id="KW-1133">Transmembrane helix</keyword>
<evidence type="ECO:0000259" key="8">
    <source>
        <dbReference type="PROSITE" id="PS50928"/>
    </source>
</evidence>
<feature type="transmembrane region" description="Helical" evidence="7">
    <location>
        <begin position="71"/>
        <end position="95"/>
    </location>
</feature>
<keyword evidence="6 7" id="KW-0472">Membrane</keyword>
<keyword evidence="3" id="KW-1003">Cell membrane</keyword>
<evidence type="ECO:0000313" key="10">
    <source>
        <dbReference type="Proteomes" id="UP000261166"/>
    </source>
</evidence>
<dbReference type="GO" id="GO:0005886">
    <property type="term" value="C:plasma membrane"/>
    <property type="evidence" value="ECO:0007669"/>
    <property type="project" value="UniProtKB-SubCell"/>
</dbReference>
<organism evidence="9 10">
    <name type="scientific">Eisenbergiella massiliensis</name>
    <dbReference type="NCBI Taxonomy" id="1720294"/>
    <lineage>
        <taxon>Bacteria</taxon>
        <taxon>Bacillati</taxon>
        <taxon>Bacillota</taxon>
        <taxon>Clostridia</taxon>
        <taxon>Lachnospirales</taxon>
        <taxon>Lachnospiraceae</taxon>
        <taxon>Eisenbergiella</taxon>
    </lineage>
</organism>
<feature type="transmembrane region" description="Helical" evidence="7">
    <location>
        <begin position="183"/>
        <end position="208"/>
    </location>
</feature>
<accession>A0A3E3IQK2</accession>
<dbReference type="InterPro" id="IPR000515">
    <property type="entry name" value="MetI-like"/>
</dbReference>
<evidence type="ECO:0000313" key="9">
    <source>
        <dbReference type="EMBL" id="RGE69336.1"/>
    </source>
</evidence>
<dbReference type="CDD" id="cd06261">
    <property type="entry name" value="TM_PBP2"/>
    <property type="match status" value="1"/>
</dbReference>
<keyword evidence="4 7" id="KW-0812">Transmembrane</keyword>
<dbReference type="PANTHER" id="PTHR43744:SF9">
    <property type="entry name" value="POLYGALACTURONAN_RHAMNOGALACTURONAN TRANSPORT SYSTEM PERMEASE PROTEIN YTCP"/>
    <property type="match status" value="1"/>
</dbReference>
<gene>
    <name evidence="9" type="ORF">DWY69_18335</name>
</gene>
<proteinExistence type="inferred from homology"/>
<dbReference type="Proteomes" id="UP000261166">
    <property type="component" value="Unassembled WGS sequence"/>
</dbReference>
<evidence type="ECO:0000256" key="1">
    <source>
        <dbReference type="ARBA" id="ARBA00004651"/>
    </source>
</evidence>
<evidence type="ECO:0000256" key="3">
    <source>
        <dbReference type="ARBA" id="ARBA00022475"/>
    </source>
</evidence>
<dbReference type="PROSITE" id="PS51257">
    <property type="entry name" value="PROKAR_LIPOPROTEIN"/>
    <property type="match status" value="1"/>
</dbReference>
<dbReference type="Pfam" id="PF00528">
    <property type="entry name" value="BPD_transp_1"/>
    <property type="match status" value="1"/>
</dbReference>
<feature type="transmembrane region" description="Helical" evidence="7">
    <location>
        <begin position="259"/>
        <end position="280"/>
    </location>
</feature>
<keyword evidence="2 7" id="KW-0813">Transport</keyword>
<evidence type="ECO:0000256" key="2">
    <source>
        <dbReference type="ARBA" id="ARBA00022448"/>
    </source>
</evidence>
<comment type="subcellular location">
    <subcellularLocation>
        <location evidence="1 7">Cell membrane</location>
        <topology evidence="1 7">Multi-pass membrane protein</topology>
    </subcellularLocation>
</comment>
<comment type="caution">
    <text evidence="9">The sequence shown here is derived from an EMBL/GenBank/DDBJ whole genome shotgun (WGS) entry which is preliminary data.</text>
</comment>
<dbReference type="OrthoDB" id="157184at2"/>
<dbReference type="AlphaFoldDB" id="A0A3E3IQK2"/>
<dbReference type="PANTHER" id="PTHR43744">
    <property type="entry name" value="ABC TRANSPORTER PERMEASE PROTEIN MG189-RELATED-RELATED"/>
    <property type="match status" value="1"/>
</dbReference>
<evidence type="ECO:0000256" key="4">
    <source>
        <dbReference type="ARBA" id="ARBA00022692"/>
    </source>
</evidence>
<protein>
    <submittedName>
        <fullName evidence="9">Carbohydrate ABC transporter permease</fullName>
    </submittedName>
</protein>
<evidence type="ECO:0000256" key="7">
    <source>
        <dbReference type="RuleBase" id="RU363032"/>
    </source>
</evidence>